<keyword evidence="3 5" id="KW-1133">Transmembrane helix</keyword>
<dbReference type="InterPro" id="IPR007318">
    <property type="entry name" value="Phopholipid_MeTrfase"/>
</dbReference>
<dbReference type="AlphaFoldDB" id="A0A4Q8ANI3"/>
<organism evidence="6 7">
    <name type="scientific">Microterricola gilva</name>
    <dbReference type="NCBI Taxonomy" id="393267"/>
    <lineage>
        <taxon>Bacteria</taxon>
        <taxon>Bacillati</taxon>
        <taxon>Actinomycetota</taxon>
        <taxon>Actinomycetes</taxon>
        <taxon>Micrococcales</taxon>
        <taxon>Microbacteriaceae</taxon>
        <taxon>Microterricola</taxon>
    </lineage>
</organism>
<dbReference type="Gene3D" id="1.20.120.1630">
    <property type="match status" value="1"/>
</dbReference>
<proteinExistence type="predicted"/>
<gene>
    <name evidence="6" type="ORF">EV379_1937</name>
</gene>
<comment type="caution">
    <text evidence="6">The sequence shown here is derived from an EMBL/GenBank/DDBJ whole genome shotgun (WGS) entry which is preliminary data.</text>
</comment>
<keyword evidence="6" id="KW-0489">Methyltransferase</keyword>
<sequence>MPFSPLAAPVGGVILVAASALGVSSAIVMSTAGRGTPLPTAMPTQLVIAGPYRWVRNPMAVSGIVQGVAVGLLLSSWLVVAYAIAGSLLWNYAIRPHEERDLEQRFGDEFRRYRDAVRCWVPRMPAARRPLPR</sequence>
<evidence type="ECO:0000313" key="7">
    <source>
        <dbReference type="Proteomes" id="UP000291483"/>
    </source>
</evidence>
<dbReference type="GO" id="GO:0012505">
    <property type="term" value="C:endomembrane system"/>
    <property type="evidence" value="ECO:0007669"/>
    <property type="project" value="UniProtKB-SubCell"/>
</dbReference>
<dbReference type="Pfam" id="PF04191">
    <property type="entry name" value="PEMT"/>
    <property type="match status" value="1"/>
</dbReference>
<keyword evidence="7" id="KW-1185">Reference proteome</keyword>
<keyword evidence="2 5" id="KW-0812">Transmembrane</keyword>
<name>A0A4Q8ANI3_9MICO</name>
<dbReference type="GO" id="GO:0032259">
    <property type="term" value="P:methylation"/>
    <property type="evidence" value="ECO:0007669"/>
    <property type="project" value="UniProtKB-KW"/>
</dbReference>
<dbReference type="GO" id="GO:0008168">
    <property type="term" value="F:methyltransferase activity"/>
    <property type="evidence" value="ECO:0007669"/>
    <property type="project" value="UniProtKB-KW"/>
</dbReference>
<evidence type="ECO:0000256" key="2">
    <source>
        <dbReference type="ARBA" id="ARBA00022692"/>
    </source>
</evidence>
<reference evidence="6 7" key="1">
    <citation type="submission" date="2019-02" db="EMBL/GenBank/DDBJ databases">
        <title>Sequencing the genomes of 1000 actinobacteria strains.</title>
        <authorList>
            <person name="Klenk H.-P."/>
        </authorList>
    </citation>
    <scope>NUCLEOTIDE SEQUENCE [LARGE SCALE GENOMIC DNA]</scope>
    <source>
        <strain evidence="6 7">DSM 18319</strain>
    </source>
</reference>
<evidence type="ECO:0000256" key="1">
    <source>
        <dbReference type="ARBA" id="ARBA00004127"/>
    </source>
</evidence>
<accession>A0A4Q8ANI3</accession>
<evidence type="ECO:0000256" key="3">
    <source>
        <dbReference type="ARBA" id="ARBA00022989"/>
    </source>
</evidence>
<dbReference type="EMBL" id="SHLC01000001">
    <property type="protein sequence ID" value="RZU65603.1"/>
    <property type="molecule type" value="Genomic_DNA"/>
</dbReference>
<dbReference type="Proteomes" id="UP000291483">
    <property type="component" value="Unassembled WGS sequence"/>
</dbReference>
<keyword evidence="6" id="KW-0808">Transferase</keyword>
<evidence type="ECO:0000256" key="5">
    <source>
        <dbReference type="SAM" id="Phobius"/>
    </source>
</evidence>
<keyword evidence="4 5" id="KW-0472">Membrane</keyword>
<evidence type="ECO:0000313" key="6">
    <source>
        <dbReference type="EMBL" id="RZU65603.1"/>
    </source>
</evidence>
<protein>
    <submittedName>
        <fullName evidence="6">Phospholipid methyltransferase</fullName>
    </submittedName>
</protein>
<comment type="subcellular location">
    <subcellularLocation>
        <location evidence="1">Endomembrane system</location>
        <topology evidence="1">Multi-pass membrane protein</topology>
    </subcellularLocation>
</comment>
<feature type="transmembrane region" description="Helical" evidence="5">
    <location>
        <begin position="59"/>
        <end position="85"/>
    </location>
</feature>
<evidence type="ECO:0000256" key="4">
    <source>
        <dbReference type="ARBA" id="ARBA00023136"/>
    </source>
</evidence>